<name>A0A1M6DYV2_9FIRM</name>
<evidence type="ECO:0000313" key="1">
    <source>
        <dbReference type="EMBL" id="SHI78310.1"/>
    </source>
</evidence>
<accession>A0A1M6DYV2</accession>
<keyword evidence="2" id="KW-1185">Reference proteome</keyword>
<dbReference type="SUPFAM" id="SSF52540">
    <property type="entry name" value="P-loop containing nucleoside triphosphate hydrolases"/>
    <property type="match status" value="1"/>
</dbReference>
<organism evidence="1 2">
    <name type="scientific">Thermoclostridium caenicola</name>
    <dbReference type="NCBI Taxonomy" id="659425"/>
    <lineage>
        <taxon>Bacteria</taxon>
        <taxon>Bacillati</taxon>
        <taxon>Bacillota</taxon>
        <taxon>Clostridia</taxon>
        <taxon>Eubacteriales</taxon>
        <taxon>Oscillospiraceae</taxon>
        <taxon>Thermoclostridium</taxon>
    </lineage>
</organism>
<reference evidence="1 2" key="1">
    <citation type="submission" date="2016-11" db="EMBL/GenBank/DDBJ databases">
        <authorList>
            <person name="Varghese N."/>
            <person name="Submissions S."/>
        </authorList>
    </citation>
    <scope>NUCLEOTIDE SEQUENCE [LARGE SCALE GENOMIC DNA]</scope>
    <source>
        <strain evidence="1 2">DSM 19027</strain>
    </source>
</reference>
<protein>
    <submittedName>
        <fullName evidence="1">Uncharacterized protein</fullName>
    </submittedName>
</protein>
<proteinExistence type="predicted"/>
<gene>
    <name evidence="1" type="ORF">SAMN05444373_100948</name>
</gene>
<dbReference type="OrthoDB" id="2080481at2"/>
<dbReference type="EMBL" id="FQZP01000009">
    <property type="protein sequence ID" value="SHI78310.1"/>
    <property type="molecule type" value="Genomic_DNA"/>
</dbReference>
<evidence type="ECO:0000313" key="2">
    <source>
        <dbReference type="Proteomes" id="UP000324781"/>
    </source>
</evidence>
<dbReference type="AlphaFoldDB" id="A0A1M6DYV2"/>
<dbReference type="RefSeq" id="WP_149678155.1">
    <property type="nucleotide sequence ID" value="NZ_FQZP01000009.1"/>
</dbReference>
<sequence>MDIKQLLERINNEPSILFLGQAYLGIQEKSDLFLRYVNEFVLDNAIEENALTYNALLDHLEPSRKNQTIKKLLEVSEAIPVPEWLLHVSKLRWSSVFTSAIDSITQKAFFSYGRQYKSIFSKNDNPRNYMSKSILHGTYLFGNVCGEDRYMPPFSEEDLDDKLGDASILFGRIAELIGNYGLLVIDGYDPDNDWLDPVTLASVLSHFSPGNVFVFSANEAFMANPRLARFIKSGRITAENRSLYECLLEAGAFVDDEEPFEPIEDEDVPLTVNRELKYLPFDIYNDISQKYILLDDRVLKKAPVNNLEEAFLKFLREASVRPIWSAFLQGFYFRRVFDDALKQAVETELDSEVLDSRTVILRGQNGTGKTVSLCHLAMEIKRGLKYPVIFIPRETTPDAAVLDRFISWLENRLGAERTVIIWDMGAYRSEIYEMVTLQRTLNHGGRKVLVVGSSYANGEEPKNAVFIDIAPEIDPEREIPALREVLQRINSAYVHRLDSALPQIGGHGNLFLAAMYELFHDLHTNLAQGVAKEVDKAEKALSRQVNRKRRVVSDSPFAKLRTAFGLEEICYYTEMSYEIERAIQEVSDLVCVASQYGVDLTLDLLLRVTDISDKYEFVKDLSQNSMIAVIQDGDYNYLVRFRSTLEAQLYIKDRFAGIEQEIDCVRRIIANIKTYSNLNDNVELTQLLNLLFNYGPNGPQKSKYKSYYLTLANALKDLREKQNFFVPSLVLQEANFIRESFKGSENSEEKRKYLEMAQNILREAIDMMRQNGETRLQSYASLLVELASNLSEFVFADGQDYRKSLETYREIKTNLDKARSISPQNYHPVDVYLKSSMQVYENAENIDEKNNILTDMLKTIDDARHANTEFEDRPEFQSRVFRINQYLKNTEIAESYYQELLKKGSATGVYLRAKKILGDYVITASPDAQQYEKIEQALNLLTENQAVVFSDARSLLLLIQLYWIKYTGIPIFSVERLCPALGKAQWDYLDNLCTRYLSMETAVPVALPLFLKAVRLFINEDDYKSMEYFEQAKKAPGPSRVPIYLIHCDEMGKPRKYKGKLDTFNNGKGKIKLLHRSIKAHFTARSFDIATIEKEQEFKNLAIGFNLMGPVALPLESFGD</sequence>
<dbReference type="InterPro" id="IPR027417">
    <property type="entry name" value="P-loop_NTPase"/>
</dbReference>
<dbReference type="Proteomes" id="UP000324781">
    <property type="component" value="Unassembled WGS sequence"/>
</dbReference>